<keyword evidence="3" id="KW-0378">Hydrolase</keyword>
<dbReference type="Proteomes" id="UP000253410">
    <property type="component" value="Unassembled WGS sequence"/>
</dbReference>
<sequence>MQSGRRLFLKNAALILPAVTFMPSSLLKAASSKRLRIGFIGTGTWGRQYLEAALSNRQLDISAICETSDTARRDALKLFNAAGYTKPALYDDYHQLLSNPALDAVIIATPADQHYAIAAAALRQGKHVACGPIMGSTLEEHRHIVQLSRQTGKHYFTLDEHSYRPDLLAMTAMVKDGRFGQLESIYAGACSINIPQQENGYPLYPMALMENLLRLSDANKYTALRIEKNTEEYVVKVKNPKSGKTYSSIRQGEITTICLSTTTGQQVRLQAEAGHSTGFRIKGTTGSWVDYTGSIYLQNNAHPQNVWESAAPHLRQYAVATTGATSLALSGFINIIQNKSHHLPVYAAATNSVITVLAAKSARLGGASLAFPDFTTAS</sequence>
<proteinExistence type="inferred from homology"/>
<dbReference type="OrthoDB" id="9771072at2"/>
<dbReference type="SUPFAM" id="SSF51735">
    <property type="entry name" value="NAD(P)-binding Rossmann-fold domains"/>
    <property type="match status" value="1"/>
</dbReference>
<evidence type="ECO:0000313" key="9">
    <source>
        <dbReference type="Proteomes" id="UP000253410"/>
    </source>
</evidence>
<dbReference type="InterPro" id="IPR000683">
    <property type="entry name" value="Gfo/Idh/MocA-like_OxRdtase_N"/>
</dbReference>
<dbReference type="PANTHER" id="PTHR43818:SF11">
    <property type="entry name" value="BCDNA.GH03377"/>
    <property type="match status" value="1"/>
</dbReference>
<feature type="domain" description="Gfo/Idh/MocA-like oxidoreductase N-terminal" evidence="6">
    <location>
        <begin position="35"/>
        <end position="156"/>
    </location>
</feature>
<organism evidence="8 9">
    <name type="scientific">Chitinophaga flava</name>
    <dbReference type="NCBI Taxonomy" id="2259036"/>
    <lineage>
        <taxon>Bacteria</taxon>
        <taxon>Pseudomonadati</taxon>
        <taxon>Bacteroidota</taxon>
        <taxon>Chitinophagia</taxon>
        <taxon>Chitinophagales</taxon>
        <taxon>Chitinophagaceae</taxon>
        <taxon>Chitinophaga</taxon>
    </lineage>
</organism>
<accession>A0A365XUF6</accession>
<dbReference type="AlphaFoldDB" id="A0A365XUF6"/>
<dbReference type="Pfam" id="PF21252">
    <property type="entry name" value="Glyco_hydro_109_C"/>
    <property type="match status" value="1"/>
</dbReference>
<dbReference type="InterPro" id="IPR036291">
    <property type="entry name" value="NAD(P)-bd_dom_sf"/>
</dbReference>
<evidence type="ECO:0000313" key="8">
    <source>
        <dbReference type="EMBL" id="RBL89748.1"/>
    </source>
</evidence>
<keyword evidence="9" id="KW-1185">Reference proteome</keyword>
<protein>
    <submittedName>
        <fullName evidence="8">Uncharacterized protein</fullName>
    </submittedName>
</protein>
<comment type="caution">
    <text evidence="8">The sequence shown here is derived from an EMBL/GenBank/DDBJ whole genome shotgun (WGS) entry which is preliminary data.</text>
</comment>
<dbReference type="RefSeq" id="WP_113618495.1">
    <property type="nucleotide sequence ID" value="NZ_QFFJ01000002.1"/>
</dbReference>
<evidence type="ECO:0000256" key="4">
    <source>
        <dbReference type="ARBA" id="ARBA00023002"/>
    </source>
</evidence>
<comment type="similarity">
    <text evidence="2">Belongs to the Gfo/Idh/MocA family. Glycosyl hydrolase 109 subfamily.</text>
</comment>
<dbReference type="EMBL" id="QFFJ01000002">
    <property type="protein sequence ID" value="RBL89748.1"/>
    <property type="molecule type" value="Genomic_DNA"/>
</dbReference>
<feature type="domain" description="Glycosyl hydrolase 109 C-terminal" evidence="7">
    <location>
        <begin position="197"/>
        <end position="309"/>
    </location>
</feature>
<reference evidence="8 9" key="1">
    <citation type="submission" date="2018-05" db="EMBL/GenBank/DDBJ databases">
        <title>Chitinophaga sp. K3CV102501T nov., isolated from isolated from a monsoon evergreen broad-leaved forest soil.</title>
        <authorList>
            <person name="Lv Y."/>
        </authorList>
    </citation>
    <scope>NUCLEOTIDE SEQUENCE [LARGE SCALE GENOMIC DNA]</scope>
    <source>
        <strain evidence="8 9">GDMCC 1.1325</strain>
    </source>
</reference>
<evidence type="ECO:0000259" key="7">
    <source>
        <dbReference type="Pfam" id="PF21252"/>
    </source>
</evidence>
<dbReference type="GO" id="GO:0016491">
    <property type="term" value="F:oxidoreductase activity"/>
    <property type="evidence" value="ECO:0007669"/>
    <property type="project" value="UniProtKB-KW"/>
</dbReference>
<dbReference type="GO" id="GO:0016798">
    <property type="term" value="F:hydrolase activity, acting on glycosyl bonds"/>
    <property type="evidence" value="ECO:0007669"/>
    <property type="project" value="UniProtKB-KW"/>
</dbReference>
<evidence type="ECO:0000256" key="5">
    <source>
        <dbReference type="ARBA" id="ARBA00023295"/>
    </source>
</evidence>
<evidence type="ECO:0000256" key="3">
    <source>
        <dbReference type="ARBA" id="ARBA00022801"/>
    </source>
</evidence>
<evidence type="ECO:0000256" key="1">
    <source>
        <dbReference type="ARBA" id="ARBA00001911"/>
    </source>
</evidence>
<keyword evidence="4" id="KW-0560">Oxidoreductase</keyword>
<comment type="cofactor">
    <cofactor evidence="1">
        <name>NAD(+)</name>
        <dbReference type="ChEBI" id="CHEBI:57540"/>
    </cofactor>
</comment>
<dbReference type="InterPro" id="IPR050463">
    <property type="entry name" value="Gfo/Idh/MocA_oxidrdct_glycsds"/>
</dbReference>
<name>A0A365XUF6_9BACT</name>
<dbReference type="GO" id="GO:0000166">
    <property type="term" value="F:nucleotide binding"/>
    <property type="evidence" value="ECO:0007669"/>
    <property type="project" value="InterPro"/>
</dbReference>
<dbReference type="Pfam" id="PF01408">
    <property type="entry name" value="GFO_IDH_MocA"/>
    <property type="match status" value="1"/>
</dbReference>
<dbReference type="Gene3D" id="3.40.50.720">
    <property type="entry name" value="NAD(P)-binding Rossmann-like Domain"/>
    <property type="match status" value="1"/>
</dbReference>
<dbReference type="PANTHER" id="PTHR43818">
    <property type="entry name" value="BCDNA.GH03377"/>
    <property type="match status" value="1"/>
</dbReference>
<dbReference type="InterPro" id="IPR049303">
    <property type="entry name" value="Glyco_hydro_109_C"/>
</dbReference>
<keyword evidence="5" id="KW-0326">Glycosidase</keyword>
<dbReference type="Gene3D" id="3.30.360.10">
    <property type="entry name" value="Dihydrodipicolinate Reductase, domain 2"/>
    <property type="match status" value="1"/>
</dbReference>
<evidence type="ECO:0000256" key="2">
    <source>
        <dbReference type="ARBA" id="ARBA00009329"/>
    </source>
</evidence>
<gene>
    <name evidence="8" type="ORF">DF182_24970</name>
</gene>
<evidence type="ECO:0000259" key="6">
    <source>
        <dbReference type="Pfam" id="PF01408"/>
    </source>
</evidence>